<dbReference type="InterPro" id="IPR001647">
    <property type="entry name" value="HTH_TetR"/>
</dbReference>
<dbReference type="SUPFAM" id="SSF46689">
    <property type="entry name" value="Homeodomain-like"/>
    <property type="match status" value="1"/>
</dbReference>
<keyword evidence="1 2" id="KW-0238">DNA-binding</keyword>
<dbReference type="PRINTS" id="PR00455">
    <property type="entry name" value="HTHTETR"/>
</dbReference>
<gene>
    <name evidence="4" type="ORF">AUP44_18520</name>
</gene>
<dbReference type="RefSeq" id="WP_062770707.1">
    <property type="nucleotide sequence ID" value="NZ_CP121042.1"/>
</dbReference>
<dbReference type="GO" id="GO:0000976">
    <property type="term" value="F:transcription cis-regulatory region binding"/>
    <property type="evidence" value="ECO:0007669"/>
    <property type="project" value="TreeGrafter"/>
</dbReference>
<proteinExistence type="predicted"/>
<reference evidence="4 5" key="1">
    <citation type="submission" date="2015-12" db="EMBL/GenBank/DDBJ databases">
        <title>Genome sequence of Tistrella mobilis MCCC 1A02139.</title>
        <authorList>
            <person name="Lu L."/>
            <person name="Lai Q."/>
            <person name="Shao Z."/>
            <person name="Qian P."/>
        </authorList>
    </citation>
    <scope>NUCLEOTIDE SEQUENCE [LARGE SCALE GENOMIC DNA]</scope>
    <source>
        <strain evidence="4 5">MCCC 1A02139</strain>
    </source>
</reference>
<dbReference type="OrthoDB" id="9812484at2"/>
<dbReference type="Proteomes" id="UP000075787">
    <property type="component" value="Unassembled WGS sequence"/>
</dbReference>
<feature type="DNA-binding region" description="H-T-H motif" evidence="2">
    <location>
        <begin position="44"/>
        <end position="63"/>
    </location>
</feature>
<evidence type="ECO:0000259" key="3">
    <source>
        <dbReference type="PROSITE" id="PS50977"/>
    </source>
</evidence>
<dbReference type="PROSITE" id="PS50977">
    <property type="entry name" value="HTH_TETR_2"/>
    <property type="match status" value="1"/>
</dbReference>
<organism evidence="4 5">
    <name type="scientific">Tistrella mobilis</name>
    <dbReference type="NCBI Taxonomy" id="171437"/>
    <lineage>
        <taxon>Bacteria</taxon>
        <taxon>Pseudomonadati</taxon>
        <taxon>Pseudomonadota</taxon>
        <taxon>Alphaproteobacteria</taxon>
        <taxon>Geminicoccales</taxon>
        <taxon>Geminicoccaceae</taxon>
        <taxon>Tistrella</taxon>
    </lineage>
</organism>
<accession>A0A162JHQ9</accession>
<dbReference type="AlphaFoldDB" id="A0A162JHQ9"/>
<dbReference type="PANTHER" id="PTHR30055:SF237">
    <property type="entry name" value="TRANSCRIPTIONAL REPRESSOR MCE3R"/>
    <property type="match status" value="1"/>
</dbReference>
<dbReference type="GO" id="GO:0003700">
    <property type="term" value="F:DNA-binding transcription factor activity"/>
    <property type="evidence" value="ECO:0007669"/>
    <property type="project" value="TreeGrafter"/>
</dbReference>
<dbReference type="GeneID" id="97238772"/>
<dbReference type="EMBL" id="LPZR01000233">
    <property type="protein sequence ID" value="KYO49223.1"/>
    <property type="molecule type" value="Genomic_DNA"/>
</dbReference>
<feature type="domain" description="HTH tetR-type" evidence="3">
    <location>
        <begin position="21"/>
        <end position="81"/>
    </location>
</feature>
<dbReference type="PANTHER" id="PTHR30055">
    <property type="entry name" value="HTH-TYPE TRANSCRIPTIONAL REGULATOR RUTR"/>
    <property type="match status" value="1"/>
</dbReference>
<evidence type="ECO:0000313" key="4">
    <source>
        <dbReference type="EMBL" id="KYO49223.1"/>
    </source>
</evidence>
<dbReference type="InterPro" id="IPR009057">
    <property type="entry name" value="Homeodomain-like_sf"/>
</dbReference>
<protein>
    <recommendedName>
        <fullName evidence="3">HTH tetR-type domain-containing protein</fullName>
    </recommendedName>
</protein>
<evidence type="ECO:0000313" key="5">
    <source>
        <dbReference type="Proteomes" id="UP000075787"/>
    </source>
</evidence>
<sequence>MTNRRLIEQVSMPEDDARAPRLTRADWLEKALQVLVESGVDAVRITRLADGLGVTRGSFYWHFQDRAALLDAMLEVWNRKNTDAIQRAAMAGPTLEACILALFEIWLDPGQFDPRLDFAVRDWARGMPAIQDTIRAADQTRLAALVDMYTRHGFDAGQAEIRARNFYFIQMGYYALDVREPMSVRLSLLPIYYQTYTDRPLTPQAEAAFRARVIARPELWGDEVPPAG</sequence>
<evidence type="ECO:0000256" key="2">
    <source>
        <dbReference type="PROSITE-ProRule" id="PRU00335"/>
    </source>
</evidence>
<dbReference type="Gene3D" id="1.10.357.10">
    <property type="entry name" value="Tetracycline Repressor, domain 2"/>
    <property type="match status" value="1"/>
</dbReference>
<name>A0A162JHQ9_9PROT</name>
<evidence type="ECO:0000256" key="1">
    <source>
        <dbReference type="ARBA" id="ARBA00023125"/>
    </source>
</evidence>
<comment type="caution">
    <text evidence="4">The sequence shown here is derived from an EMBL/GenBank/DDBJ whole genome shotgun (WGS) entry which is preliminary data.</text>
</comment>
<dbReference type="Pfam" id="PF00440">
    <property type="entry name" value="TetR_N"/>
    <property type="match status" value="1"/>
</dbReference>
<dbReference type="InterPro" id="IPR050109">
    <property type="entry name" value="HTH-type_TetR-like_transc_reg"/>
</dbReference>